<dbReference type="EnsemblMetazoa" id="Aqu2.1.33525_001">
    <property type="protein sequence ID" value="Aqu2.1.33525_001"/>
    <property type="gene ID" value="Aqu2.1.33525"/>
</dbReference>
<evidence type="ECO:0000259" key="2">
    <source>
        <dbReference type="PROSITE" id="PS50003"/>
    </source>
</evidence>
<dbReference type="PANTHER" id="PTHR14336:SF8">
    <property type="entry name" value="PROTEIN OPY1"/>
    <property type="match status" value="1"/>
</dbReference>
<feature type="region of interest" description="Disordered" evidence="1">
    <location>
        <begin position="133"/>
        <end position="189"/>
    </location>
</feature>
<dbReference type="SMART" id="SM00233">
    <property type="entry name" value="PH"/>
    <property type="match status" value="1"/>
</dbReference>
<dbReference type="FunFam" id="2.30.29.30:FF:000286">
    <property type="entry name" value="PH-protein kinase domain containing protein"/>
    <property type="match status" value="1"/>
</dbReference>
<sequence length="189" mass="21431">MYHTHSLCLHTLHNKEMAARTKSLSKDLVTEQRGEVQKVGFLRKKGHVRRNWLDRWFVLTTEGLYYYKNRSDAKPVGVVPLFSASVNEDTLQRHQNVLTVCTVEGKDYHIQASTRDEMLMWIQYIDNIIKDRSKQPPNYQAGVTQNPAAASKSARTPSSSSKPSSEPIPSHGSRGGTKRNSDSEESEED</sequence>
<dbReference type="PANTHER" id="PTHR14336">
    <property type="entry name" value="TANDEM PH DOMAIN CONTAINING PROTEIN"/>
    <property type="match status" value="1"/>
</dbReference>
<feature type="compositionally biased region" description="Polar residues" evidence="1">
    <location>
        <begin position="135"/>
        <end position="146"/>
    </location>
</feature>
<protein>
    <recommendedName>
        <fullName evidence="2">PH domain-containing protein</fullName>
    </recommendedName>
</protein>
<evidence type="ECO:0000313" key="3">
    <source>
        <dbReference type="EnsemblMetazoa" id="Aqu2.1.33525_001"/>
    </source>
</evidence>
<feature type="compositionally biased region" description="Low complexity" evidence="1">
    <location>
        <begin position="147"/>
        <end position="170"/>
    </location>
</feature>
<dbReference type="OrthoDB" id="8434295at2759"/>
<proteinExistence type="predicted"/>
<dbReference type="InParanoid" id="A0A1X7UZW6"/>
<accession>A0A1X7UZW6</accession>
<dbReference type="Pfam" id="PF00169">
    <property type="entry name" value="PH"/>
    <property type="match status" value="1"/>
</dbReference>
<organism evidence="3">
    <name type="scientific">Amphimedon queenslandica</name>
    <name type="common">Sponge</name>
    <dbReference type="NCBI Taxonomy" id="400682"/>
    <lineage>
        <taxon>Eukaryota</taxon>
        <taxon>Metazoa</taxon>
        <taxon>Porifera</taxon>
        <taxon>Demospongiae</taxon>
        <taxon>Heteroscleromorpha</taxon>
        <taxon>Haplosclerida</taxon>
        <taxon>Niphatidae</taxon>
        <taxon>Amphimedon</taxon>
    </lineage>
</organism>
<dbReference type="AlphaFoldDB" id="A0A1X7UZW6"/>
<dbReference type="InterPro" id="IPR001849">
    <property type="entry name" value="PH_domain"/>
</dbReference>
<dbReference type="InterPro" id="IPR051707">
    <property type="entry name" value="PI-Interact_SigTrans_Reg"/>
</dbReference>
<feature type="domain" description="PH" evidence="2">
    <location>
        <begin position="35"/>
        <end position="130"/>
    </location>
</feature>
<dbReference type="PROSITE" id="PS50003">
    <property type="entry name" value="PH_DOMAIN"/>
    <property type="match status" value="1"/>
</dbReference>
<evidence type="ECO:0000256" key="1">
    <source>
        <dbReference type="SAM" id="MobiDB-lite"/>
    </source>
</evidence>
<dbReference type="InterPro" id="IPR011993">
    <property type="entry name" value="PH-like_dom_sf"/>
</dbReference>
<dbReference type="SUPFAM" id="SSF50729">
    <property type="entry name" value="PH domain-like"/>
    <property type="match status" value="1"/>
</dbReference>
<name>A0A1X7UZW6_AMPQE</name>
<reference evidence="3" key="1">
    <citation type="submission" date="2017-05" db="UniProtKB">
        <authorList>
            <consortium name="EnsemblMetazoa"/>
        </authorList>
    </citation>
    <scope>IDENTIFICATION</scope>
</reference>
<dbReference type="Gene3D" id="2.30.29.30">
    <property type="entry name" value="Pleckstrin-homology domain (PH domain)/Phosphotyrosine-binding domain (PTB)"/>
    <property type="match status" value="1"/>
</dbReference>